<evidence type="ECO:0000256" key="1">
    <source>
        <dbReference type="ARBA" id="ARBA00009437"/>
    </source>
</evidence>
<dbReference type="InterPro" id="IPR050950">
    <property type="entry name" value="HTH-type_LysR_regulators"/>
</dbReference>
<sequence length="300" mass="33063">MLDLQKLRVLRELKHRGTLAAVARALSYTPSAISQQLSMLEAEVGAPLREQSGRGVRLTAQAEILVAHTEIVLEQLERAEAELAASMEEIAGTVRLACFQTAALAVLPAALAQLQRTHPRLRVETTQVEPEHALPKLMTRDFDLVVAEEYPYDAEARQPNLERRELCVGSMRLALPPPSVAVSDRAALRRAAALPWIMEPVGTAARRWAMALCREAGFEPDVRFETTDVNAHLRCVQQGHAVALLPDLLWQGKPPTLNLYELPQGWGYRRIVTAVRKGGGQQPAIRLCHEALEAALPGPR</sequence>
<evidence type="ECO:0000256" key="3">
    <source>
        <dbReference type="ARBA" id="ARBA00023125"/>
    </source>
</evidence>
<evidence type="ECO:0000256" key="2">
    <source>
        <dbReference type="ARBA" id="ARBA00023015"/>
    </source>
</evidence>
<dbReference type="InterPro" id="IPR005119">
    <property type="entry name" value="LysR_subst-bd"/>
</dbReference>
<dbReference type="Pfam" id="PF03466">
    <property type="entry name" value="LysR_substrate"/>
    <property type="match status" value="1"/>
</dbReference>
<dbReference type="Proteomes" id="UP001197114">
    <property type="component" value="Unassembled WGS sequence"/>
</dbReference>
<evidence type="ECO:0000259" key="6">
    <source>
        <dbReference type="PROSITE" id="PS50931"/>
    </source>
</evidence>
<dbReference type="InterPro" id="IPR036390">
    <property type="entry name" value="WH_DNA-bd_sf"/>
</dbReference>
<evidence type="ECO:0000256" key="4">
    <source>
        <dbReference type="ARBA" id="ARBA00023163"/>
    </source>
</evidence>
<keyword evidence="4" id="KW-0804">Transcription</keyword>
<evidence type="ECO:0000313" key="7">
    <source>
        <dbReference type="EMBL" id="MBW5424856.1"/>
    </source>
</evidence>
<protein>
    <submittedName>
        <fullName evidence="7">LysR family transcriptional regulator</fullName>
    </submittedName>
</protein>
<comment type="caution">
    <text evidence="7">The sequence shown here is derived from an EMBL/GenBank/DDBJ whole genome shotgun (WGS) entry which is preliminary data.</text>
</comment>
<keyword evidence="2" id="KW-0805">Transcription regulation</keyword>
<dbReference type="Gene3D" id="1.10.10.10">
    <property type="entry name" value="Winged helix-like DNA-binding domain superfamily/Winged helix DNA-binding domain"/>
    <property type="match status" value="1"/>
</dbReference>
<evidence type="ECO:0000256" key="5">
    <source>
        <dbReference type="SAM" id="Coils"/>
    </source>
</evidence>
<name>A0ABS6YWF3_9ACTN</name>
<dbReference type="Pfam" id="PF00126">
    <property type="entry name" value="HTH_1"/>
    <property type="match status" value="1"/>
</dbReference>
<proteinExistence type="inferred from homology"/>
<reference evidence="7 8" key="1">
    <citation type="submission" date="2019-11" db="EMBL/GenBank/DDBJ databases">
        <authorList>
            <person name="Ay H."/>
        </authorList>
    </citation>
    <scope>NUCLEOTIDE SEQUENCE [LARGE SCALE GENOMIC DNA]</scope>
    <source>
        <strain evidence="7 8">BG9H</strain>
    </source>
</reference>
<gene>
    <name evidence="7" type="ORF">GKQ77_25365</name>
</gene>
<dbReference type="EMBL" id="WMBF01000385">
    <property type="protein sequence ID" value="MBW5424856.1"/>
    <property type="molecule type" value="Genomic_DNA"/>
</dbReference>
<dbReference type="SUPFAM" id="SSF46785">
    <property type="entry name" value="Winged helix' DNA-binding domain"/>
    <property type="match status" value="1"/>
</dbReference>
<dbReference type="PROSITE" id="PS50931">
    <property type="entry name" value="HTH_LYSR"/>
    <property type="match status" value="1"/>
</dbReference>
<dbReference type="Gene3D" id="3.40.190.10">
    <property type="entry name" value="Periplasmic binding protein-like II"/>
    <property type="match status" value="2"/>
</dbReference>
<keyword evidence="8" id="KW-1185">Reference proteome</keyword>
<evidence type="ECO:0000313" key="8">
    <source>
        <dbReference type="Proteomes" id="UP001197114"/>
    </source>
</evidence>
<keyword evidence="5" id="KW-0175">Coiled coil</keyword>
<dbReference type="InterPro" id="IPR036388">
    <property type="entry name" value="WH-like_DNA-bd_sf"/>
</dbReference>
<dbReference type="PANTHER" id="PTHR30419">
    <property type="entry name" value="HTH-TYPE TRANSCRIPTIONAL REGULATOR YBHD"/>
    <property type="match status" value="1"/>
</dbReference>
<dbReference type="PANTHER" id="PTHR30419:SF8">
    <property type="entry name" value="NITROGEN ASSIMILATION TRANSCRIPTIONAL ACTIVATOR-RELATED"/>
    <property type="match status" value="1"/>
</dbReference>
<comment type="similarity">
    <text evidence="1">Belongs to the LysR transcriptional regulatory family.</text>
</comment>
<feature type="coiled-coil region" evidence="5">
    <location>
        <begin position="69"/>
        <end position="96"/>
    </location>
</feature>
<keyword evidence="3" id="KW-0238">DNA-binding</keyword>
<feature type="domain" description="HTH lysR-type" evidence="6">
    <location>
        <begin position="2"/>
        <end position="59"/>
    </location>
</feature>
<dbReference type="SUPFAM" id="SSF53850">
    <property type="entry name" value="Periplasmic binding protein-like II"/>
    <property type="match status" value="1"/>
</dbReference>
<accession>A0ABS6YWF3</accession>
<organism evidence="7 8">
    <name type="scientific">Streptomyces anatolicus</name>
    <dbReference type="NCBI Taxonomy" id="2675858"/>
    <lineage>
        <taxon>Bacteria</taxon>
        <taxon>Bacillati</taxon>
        <taxon>Actinomycetota</taxon>
        <taxon>Actinomycetes</taxon>
        <taxon>Kitasatosporales</taxon>
        <taxon>Streptomycetaceae</taxon>
        <taxon>Streptomyces</taxon>
    </lineage>
</organism>
<dbReference type="RefSeq" id="WP_219691270.1">
    <property type="nucleotide sequence ID" value="NZ_WMBF01000385.1"/>
</dbReference>
<dbReference type="InterPro" id="IPR000847">
    <property type="entry name" value="LysR_HTH_N"/>
</dbReference>